<evidence type="ECO:0000313" key="13">
    <source>
        <dbReference type="Proteomes" id="UP000026962"/>
    </source>
</evidence>
<evidence type="ECO:0000256" key="6">
    <source>
        <dbReference type="ARBA" id="ARBA00023027"/>
    </source>
</evidence>
<dbReference type="InterPro" id="IPR045870">
    <property type="entry name" value="TryX_NRX_thioredoxin_dom"/>
</dbReference>
<evidence type="ECO:0000256" key="7">
    <source>
        <dbReference type="ARBA" id="ARBA00025782"/>
    </source>
</evidence>
<dbReference type="GO" id="GO:0004791">
    <property type="term" value="F:thioredoxin-disulfide reductase (NADPH) activity"/>
    <property type="evidence" value="ECO:0007669"/>
    <property type="project" value="InterPro"/>
</dbReference>
<sequence>MADAAGIATVLAAADRDFLLRNSADQVKIGSIEASTVALYFSASWCPPCRRFTPKLIEAYNELVSQGKNFEVVFVSGDKDQEAFDAYFAKMPWLSVPFSDSECRANLNKRFKVRGIPHLVILNATSGEVYTEDGFELVSEYGTEAYPFTTERINELKEQEKTAKDNQTIHSVLGTPTRDYLISNKGDKVPISDLEGKYVGLCFVVNGYGPVVQFTSLLAKIYEKLKEVGEKFEVVAVSLDSDEESPNESFAGMPWLVIPQEDKMGEKLARYFELRGLPTLVLIGPDGKTLNNNVADIIDEHGPDAWEGFPFNAEKMEILAEKAKAKAELQTLESLLVTGDLDFVLGKDGAKVPVSELVGKTVLLYFSAKWCGPCRAFLPTLVNEYNKIKEKHDDFEIIFISSDREQSSYDEFFSGMPWLALPMGDERKQHLSKTFRIRGIPSLVAIGPDGKTVSRDAKTPLMVHGADAFPFTEEKLREMEERMDEMAKGWPEKVKHELHGEHELVLTRWSRAYCCDGCDEMGSSWSYRCTECDFDLHPKCALGSEAAPAGYVCEGGVCRKAQGS</sequence>
<dbReference type="SUPFAM" id="SSF52833">
    <property type="entry name" value="Thioredoxin-like"/>
    <property type="match status" value="3"/>
</dbReference>
<dbReference type="InterPro" id="IPR012336">
    <property type="entry name" value="Thioredoxin-like_fold"/>
</dbReference>
<dbReference type="InterPro" id="IPR002219">
    <property type="entry name" value="PKC_DAG/PE"/>
</dbReference>
<reference evidence="12" key="2">
    <citation type="submission" date="2018-05" db="EMBL/GenBank/DDBJ databases">
        <title>OpunRS2 (Oryza punctata Reference Sequence Version 2).</title>
        <authorList>
            <person name="Zhang J."/>
            <person name="Kudrna D."/>
            <person name="Lee S."/>
            <person name="Talag J."/>
            <person name="Welchert J."/>
            <person name="Wing R.A."/>
        </authorList>
    </citation>
    <scope>NUCLEOTIDE SEQUENCE [LARGE SCALE GENOMIC DNA]</scope>
</reference>
<dbReference type="Gene3D" id="3.40.30.10">
    <property type="entry name" value="Glutaredoxin"/>
    <property type="match status" value="3"/>
</dbReference>
<dbReference type="PANTHER" id="PTHR13871:SF96">
    <property type="entry name" value="THIOREDOXIN DOMAIN-CONTAINING PROTEIN"/>
    <property type="match status" value="1"/>
</dbReference>
<accession>A0A0E0KEW1</accession>
<dbReference type="PROSITE" id="PS00194">
    <property type="entry name" value="THIOREDOXIN_1"/>
    <property type="match status" value="1"/>
</dbReference>
<keyword evidence="3" id="KW-0677">Repeat</keyword>
<evidence type="ECO:0000256" key="9">
    <source>
        <dbReference type="ARBA" id="ARBA00047804"/>
    </source>
</evidence>
<keyword evidence="5" id="KW-0560">Oxidoreductase</keyword>
<evidence type="ECO:0000256" key="4">
    <source>
        <dbReference type="ARBA" id="ARBA00022833"/>
    </source>
</evidence>
<dbReference type="eggNOG" id="KOG2501">
    <property type="taxonomic scope" value="Eukaryota"/>
</dbReference>
<keyword evidence="6" id="KW-0520">NAD</keyword>
<comment type="similarity">
    <text evidence="7">Belongs to the nucleoredoxin family.</text>
</comment>
<dbReference type="PROSITE" id="PS50081">
    <property type="entry name" value="ZF_DAG_PE_2"/>
    <property type="match status" value="1"/>
</dbReference>
<dbReference type="Pfam" id="PF13905">
    <property type="entry name" value="Thioredoxin_8"/>
    <property type="match status" value="3"/>
</dbReference>
<dbReference type="PROSITE" id="PS51352">
    <property type="entry name" value="THIOREDOXIN_2"/>
    <property type="match status" value="2"/>
</dbReference>
<dbReference type="InterPro" id="IPR046349">
    <property type="entry name" value="C1-like_sf"/>
</dbReference>
<dbReference type="InterPro" id="IPR052259">
    <property type="entry name" value="Nucleoredoxin-like"/>
</dbReference>
<dbReference type="AlphaFoldDB" id="A0A0E0KEW1"/>
<dbReference type="CDD" id="cd03009">
    <property type="entry name" value="TryX_like_TryX_NRX"/>
    <property type="match status" value="2"/>
</dbReference>
<dbReference type="Proteomes" id="UP000026962">
    <property type="component" value="Chromosome 3"/>
</dbReference>
<dbReference type="CDD" id="cd00029">
    <property type="entry name" value="C1"/>
    <property type="match status" value="1"/>
</dbReference>
<organism evidence="12">
    <name type="scientific">Oryza punctata</name>
    <name type="common">Red rice</name>
    <dbReference type="NCBI Taxonomy" id="4537"/>
    <lineage>
        <taxon>Eukaryota</taxon>
        <taxon>Viridiplantae</taxon>
        <taxon>Streptophyta</taxon>
        <taxon>Embryophyta</taxon>
        <taxon>Tracheophyta</taxon>
        <taxon>Spermatophyta</taxon>
        <taxon>Magnoliopsida</taxon>
        <taxon>Liliopsida</taxon>
        <taxon>Poales</taxon>
        <taxon>Poaceae</taxon>
        <taxon>BOP clade</taxon>
        <taxon>Oryzoideae</taxon>
        <taxon>Oryzeae</taxon>
        <taxon>Oryzinae</taxon>
        <taxon>Oryza</taxon>
    </lineage>
</organism>
<dbReference type="Gene3D" id="3.30.60.20">
    <property type="match status" value="1"/>
</dbReference>
<dbReference type="GO" id="GO:0046872">
    <property type="term" value="F:metal ion binding"/>
    <property type="evidence" value="ECO:0007669"/>
    <property type="project" value="UniProtKB-KW"/>
</dbReference>
<name>A0A0E0KEW1_ORYPU</name>
<feature type="domain" description="Thioredoxin" evidence="11">
    <location>
        <begin position="321"/>
        <end position="488"/>
    </location>
</feature>
<dbReference type="InterPro" id="IPR004146">
    <property type="entry name" value="DC1"/>
</dbReference>
<dbReference type="OMA" id="IRNNGHM"/>
<dbReference type="InterPro" id="IPR017937">
    <property type="entry name" value="Thioredoxin_CS"/>
</dbReference>
<reference evidence="12" key="1">
    <citation type="submission" date="2015-04" db="UniProtKB">
        <authorList>
            <consortium name="EnsemblPlants"/>
        </authorList>
    </citation>
    <scope>IDENTIFICATION</scope>
</reference>
<evidence type="ECO:0000256" key="1">
    <source>
        <dbReference type="ARBA" id="ARBA00012612"/>
    </source>
</evidence>
<dbReference type="STRING" id="4537.A0A0E0KEW1"/>
<evidence type="ECO:0000259" key="10">
    <source>
        <dbReference type="PROSITE" id="PS50081"/>
    </source>
</evidence>
<proteinExistence type="inferred from homology"/>
<dbReference type="Pfam" id="PF03107">
    <property type="entry name" value="C1_2"/>
    <property type="match status" value="1"/>
</dbReference>
<keyword evidence="4" id="KW-0862">Zinc</keyword>
<dbReference type="PANTHER" id="PTHR13871">
    <property type="entry name" value="THIOREDOXIN"/>
    <property type="match status" value="1"/>
</dbReference>
<keyword evidence="13" id="KW-1185">Reference proteome</keyword>
<evidence type="ECO:0000256" key="2">
    <source>
        <dbReference type="ARBA" id="ARBA00022723"/>
    </source>
</evidence>
<dbReference type="EC" id="1.8.1.8" evidence="1"/>
<dbReference type="SUPFAM" id="SSF57889">
    <property type="entry name" value="Cysteine-rich domain"/>
    <property type="match status" value="1"/>
</dbReference>
<comment type="catalytic activity">
    <reaction evidence="9">
        <text>[protein]-dithiol + NADP(+) = [protein]-disulfide + NADPH + H(+)</text>
        <dbReference type="Rhea" id="RHEA:18753"/>
        <dbReference type="Rhea" id="RHEA-COMP:10593"/>
        <dbReference type="Rhea" id="RHEA-COMP:10594"/>
        <dbReference type="ChEBI" id="CHEBI:15378"/>
        <dbReference type="ChEBI" id="CHEBI:29950"/>
        <dbReference type="ChEBI" id="CHEBI:50058"/>
        <dbReference type="ChEBI" id="CHEBI:57783"/>
        <dbReference type="ChEBI" id="CHEBI:58349"/>
        <dbReference type="EC" id="1.8.1.8"/>
    </reaction>
</comment>
<protein>
    <recommendedName>
        <fullName evidence="1">protein-disulfide reductase</fullName>
        <ecNumber evidence="1">1.8.1.8</ecNumber>
    </recommendedName>
</protein>
<feature type="domain" description="Thioredoxin" evidence="11">
    <location>
        <begin position="1"/>
        <end position="158"/>
    </location>
</feature>
<dbReference type="EnsemblPlants" id="OPUNC03G19740.1">
    <property type="protein sequence ID" value="OPUNC03G19740.1"/>
    <property type="gene ID" value="OPUNC03G19740"/>
</dbReference>
<evidence type="ECO:0000256" key="5">
    <source>
        <dbReference type="ARBA" id="ARBA00023002"/>
    </source>
</evidence>
<keyword evidence="2" id="KW-0479">Metal-binding</keyword>
<dbReference type="InterPro" id="IPR036249">
    <property type="entry name" value="Thioredoxin-like_sf"/>
</dbReference>
<dbReference type="InterPro" id="IPR013766">
    <property type="entry name" value="Thioredoxin_domain"/>
</dbReference>
<comment type="catalytic activity">
    <reaction evidence="8">
        <text>[protein]-dithiol + NAD(+) = [protein]-disulfide + NADH + H(+)</text>
        <dbReference type="Rhea" id="RHEA:18749"/>
        <dbReference type="Rhea" id="RHEA-COMP:10593"/>
        <dbReference type="Rhea" id="RHEA-COMP:10594"/>
        <dbReference type="ChEBI" id="CHEBI:15378"/>
        <dbReference type="ChEBI" id="CHEBI:29950"/>
        <dbReference type="ChEBI" id="CHEBI:50058"/>
        <dbReference type="ChEBI" id="CHEBI:57540"/>
        <dbReference type="ChEBI" id="CHEBI:57945"/>
        <dbReference type="EC" id="1.8.1.8"/>
    </reaction>
</comment>
<evidence type="ECO:0000256" key="8">
    <source>
        <dbReference type="ARBA" id="ARBA00047388"/>
    </source>
</evidence>
<feature type="domain" description="Phorbol-ester/DAG-type" evidence="10">
    <location>
        <begin position="501"/>
        <end position="553"/>
    </location>
</feature>
<dbReference type="HOGENOM" id="CLU_019626_1_0_1"/>
<evidence type="ECO:0000256" key="3">
    <source>
        <dbReference type="ARBA" id="ARBA00022737"/>
    </source>
</evidence>
<dbReference type="Gramene" id="OPUNC03G19740.1">
    <property type="protein sequence ID" value="OPUNC03G19740.1"/>
    <property type="gene ID" value="OPUNC03G19740"/>
</dbReference>
<evidence type="ECO:0000313" key="12">
    <source>
        <dbReference type="EnsemblPlants" id="OPUNC03G19740.1"/>
    </source>
</evidence>
<evidence type="ECO:0000259" key="11">
    <source>
        <dbReference type="PROSITE" id="PS51352"/>
    </source>
</evidence>